<proteinExistence type="predicted"/>
<dbReference type="EMBL" id="RBRE01000004">
    <property type="protein sequence ID" value="RMQ50884.1"/>
    <property type="molecule type" value="Genomic_DNA"/>
</dbReference>
<dbReference type="AlphaFoldDB" id="A0A3M4MCH3"/>
<name>A0A3M4MCH3_PSECI</name>
<dbReference type="PANTHER" id="PTHR15364">
    <property type="entry name" value="2'-DEOXYNUCLEOSIDE 5'-PHOSPHATE N-HYDROLASE 1"/>
    <property type="match status" value="1"/>
</dbReference>
<gene>
    <name evidence="1" type="ORF">ALQ04_01823</name>
</gene>
<dbReference type="InterPro" id="IPR007710">
    <property type="entry name" value="Nucleoside_deoxyribTrfase"/>
</dbReference>
<reference evidence="1 2" key="1">
    <citation type="submission" date="2018-08" db="EMBL/GenBank/DDBJ databases">
        <title>Recombination of ecologically and evolutionarily significant loci maintains genetic cohesion in the Pseudomonas syringae species complex.</title>
        <authorList>
            <person name="Dillon M."/>
            <person name="Thakur S."/>
            <person name="Almeida R.N.D."/>
            <person name="Weir B.S."/>
            <person name="Guttman D.S."/>
        </authorList>
    </citation>
    <scope>NUCLEOTIDE SEQUENCE [LARGE SCALE GENOMIC DNA]</scope>
    <source>
        <strain evidence="1 2">ICMP 3353</strain>
    </source>
</reference>
<dbReference type="Pfam" id="PF05014">
    <property type="entry name" value="Nuc_deoxyrib_tr"/>
    <property type="match status" value="1"/>
</dbReference>
<dbReference type="GO" id="GO:0009159">
    <property type="term" value="P:deoxyribonucleoside monophosphate catabolic process"/>
    <property type="evidence" value="ECO:0007669"/>
    <property type="project" value="TreeGrafter"/>
</dbReference>
<keyword evidence="1" id="KW-0808">Transferase</keyword>
<evidence type="ECO:0000313" key="2">
    <source>
        <dbReference type="Proteomes" id="UP000277236"/>
    </source>
</evidence>
<accession>A0A3M4MCH3</accession>
<dbReference type="GO" id="GO:0016740">
    <property type="term" value="F:transferase activity"/>
    <property type="evidence" value="ECO:0007669"/>
    <property type="project" value="UniProtKB-KW"/>
</dbReference>
<dbReference type="PANTHER" id="PTHR15364:SF0">
    <property type="entry name" value="2'-DEOXYNUCLEOSIDE 5'-PHOSPHATE N-HYDROLASE 1"/>
    <property type="match status" value="1"/>
</dbReference>
<dbReference type="OrthoDB" id="9795789at2"/>
<sequence>MQAPLVYLAGFDVFRKDAIEHGRYLKALCAAHGLEGLYPFDNEVTPGLPPRETAQLICTMNIEMIKRCTAVLANLNVFRGLEPDSGTAFEVGMAVALDKPVWGYFEPVASLRELVPHDAKGYDSQGLFVEDFDLPRNLMLACTWAGNSSSAELGVEALARYLARS</sequence>
<protein>
    <submittedName>
        <fullName evidence="1">Nucleoside 2-deoxyribosyltransferase</fullName>
    </submittedName>
</protein>
<evidence type="ECO:0000313" key="1">
    <source>
        <dbReference type="EMBL" id="RMQ50884.1"/>
    </source>
</evidence>
<comment type="caution">
    <text evidence="1">The sequence shown here is derived from an EMBL/GenBank/DDBJ whole genome shotgun (WGS) entry which is preliminary data.</text>
</comment>
<dbReference type="SUPFAM" id="SSF52309">
    <property type="entry name" value="N-(deoxy)ribosyltransferase-like"/>
    <property type="match status" value="1"/>
</dbReference>
<dbReference type="Proteomes" id="UP000277236">
    <property type="component" value="Unassembled WGS sequence"/>
</dbReference>
<dbReference type="GO" id="GO:0070694">
    <property type="term" value="F:5-hydroxymethyl-dUMP N-hydrolase activity"/>
    <property type="evidence" value="ECO:0007669"/>
    <property type="project" value="TreeGrafter"/>
</dbReference>
<dbReference type="Gene3D" id="3.40.50.450">
    <property type="match status" value="1"/>
</dbReference>
<dbReference type="RefSeq" id="WP_122313857.1">
    <property type="nucleotide sequence ID" value="NZ_RBRE01000004.1"/>
</dbReference>
<dbReference type="InterPro" id="IPR051239">
    <property type="entry name" value="2'-dNMP_N-hydrolase"/>
</dbReference>
<organism evidence="1 2">
    <name type="scientific">Pseudomonas cichorii</name>
    <dbReference type="NCBI Taxonomy" id="36746"/>
    <lineage>
        <taxon>Bacteria</taxon>
        <taxon>Pseudomonadati</taxon>
        <taxon>Pseudomonadota</taxon>
        <taxon>Gammaproteobacteria</taxon>
        <taxon>Pseudomonadales</taxon>
        <taxon>Pseudomonadaceae</taxon>
        <taxon>Pseudomonas</taxon>
    </lineage>
</organism>